<proteinExistence type="predicted"/>
<name>V7CJI8_PHAVU</name>
<evidence type="ECO:0000313" key="1">
    <source>
        <dbReference type="EMBL" id="ESW29523.1"/>
    </source>
</evidence>
<protein>
    <submittedName>
        <fullName evidence="1">Uncharacterized protein</fullName>
    </submittedName>
</protein>
<dbReference type="Proteomes" id="UP000000226">
    <property type="component" value="Chromosome 2"/>
</dbReference>
<keyword evidence="2" id="KW-1185">Reference proteome</keyword>
<dbReference type="Gramene" id="ESW29523">
    <property type="protein sequence ID" value="ESW29523"/>
    <property type="gene ID" value="PHAVU_002G077500g"/>
</dbReference>
<sequence>MKLHCYINGSTHFQYPKQPTFFIYSPIVGPTGAVTWPTAEEKKDMFMILWLGMLPRGRILCETGMRTKPP</sequence>
<reference evidence="2" key="1">
    <citation type="journal article" date="2014" name="Nat. Genet.">
        <title>A reference genome for common bean and genome-wide analysis of dual domestications.</title>
        <authorList>
            <person name="Schmutz J."/>
            <person name="McClean P.E."/>
            <person name="Mamidi S."/>
            <person name="Wu G.A."/>
            <person name="Cannon S.B."/>
            <person name="Grimwood J."/>
            <person name="Jenkins J."/>
            <person name="Shu S."/>
            <person name="Song Q."/>
            <person name="Chavarro C."/>
            <person name="Torres-Torres M."/>
            <person name="Geffroy V."/>
            <person name="Moghaddam S.M."/>
            <person name="Gao D."/>
            <person name="Abernathy B."/>
            <person name="Barry K."/>
            <person name="Blair M."/>
            <person name="Brick M.A."/>
            <person name="Chovatia M."/>
            <person name="Gepts P."/>
            <person name="Goodstein D.M."/>
            <person name="Gonzales M."/>
            <person name="Hellsten U."/>
            <person name="Hyten D.L."/>
            <person name="Jia G."/>
            <person name="Kelly J.D."/>
            <person name="Kudrna D."/>
            <person name="Lee R."/>
            <person name="Richard M.M."/>
            <person name="Miklas P.N."/>
            <person name="Osorno J.M."/>
            <person name="Rodrigues J."/>
            <person name="Thareau V."/>
            <person name="Urrea C.A."/>
            <person name="Wang M."/>
            <person name="Yu Y."/>
            <person name="Zhang M."/>
            <person name="Wing R.A."/>
            <person name="Cregan P.B."/>
            <person name="Rokhsar D.S."/>
            <person name="Jackson S.A."/>
        </authorList>
    </citation>
    <scope>NUCLEOTIDE SEQUENCE [LARGE SCALE GENOMIC DNA]</scope>
    <source>
        <strain evidence="2">cv. G19833</strain>
    </source>
</reference>
<gene>
    <name evidence="1" type="ORF">PHAVU_002G077500g</name>
</gene>
<evidence type="ECO:0000313" key="2">
    <source>
        <dbReference type="Proteomes" id="UP000000226"/>
    </source>
</evidence>
<accession>V7CJI8</accession>
<dbReference type="EMBL" id="CM002289">
    <property type="protein sequence ID" value="ESW29523.1"/>
    <property type="molecule type" value="Genomic_DNA"/>
</dbReference>
<dbReference type="AlphaFoldDB" id="V7CJI8"/>
<organism evidence="1 2">
    <name type="scientific">Phaseolus vulgaris</name>
    <name type="common">Kidney bean</name>
    <name type="synonym">French bean</name>
    <dbReference type="NCBI Taxonomy" id="3885"/>
    <lineage>
        <taxon>Eukaryota</taxon>
        <taxon>Viridiplantae</taxon>
        <taxon>Streptophyta</taxon>
        <taxon>Embryophyta</taxon>
        <taxon>Tracheophyta</taxon>
        <taxon>Spermatophyta</taxon>
        <taxon>Magnoliopsida</taxon>
        <taxon>eudicotyledons</taxon>
        <taxon>Gunneridae</taxon>
        <taxon>Pentapetalae</taxon>
        <taxon>rosids</taxon>
        <taxon>fabids</taxon>
        <taxon>Fabales</taxon>
        <taxon>Fabaceae</taxon>
        <taxon>Papilionoideae</taxon>
        <taxon>50 kb inversion clade</taxon>
        <taxon>NPAAA clade</taxon>
        <taxon>indigoferoid/millettioid clade</taxon>
        <taxon>Phaseoleae</taxon>
        <taxon>Phaseolus</taxon>
    </lineage>
</organism>